<reference evidence="5 6" key="1">
    <citation type="submission" date="2016-03" db="EMBL/GenBank/DDBJ databases">
        <title>Chemosynthetic sulphur-oxidizing symbionts of marine invertebrate animals are capable of nitrogen fixation.</title>
        <authorList>
            <person name="Petersen J.M."/>
            <person name="Kemper A."/>
            <person name="Gruber-Vodicka H."/>
            <person name="Cardini U."/>
            <person name="Geest Mvander."/>
            <person name="Kleiner M."/>
            <person name="Bulgheresi S."/>
            <person name="Fussmann M."/>
            <person name="Herbold C."/>
            <person name="Seah B.K.B."/>
            <person name="Antony C.Paul."/>
            <person name="Liu D."/>
            <person name="Belitz A."/>
            <person name="Weber M."/>
        </authorList>
    </citation>
    <scope>NUCLEOTIDE SEQUENCE [LARGE SCALE GENOMIC DNA]</scope>
    <source>
        <strain evidence="5">G_D</strain>
    </source>
</reference>
<evidence type="ECO:0000256" key="2">
    <source>
        <dbReference type="ARBA" id="ARBA00022490"/>
    </source>
</evidence>
<dbReference type="GO" id="GO:0005737">
    <property type="term" value="C:cytoplasm"/>
    <property type="evidence" value="ECO:0007669"/>
    <property type="project" value="UniProtKB-SubCell"/>
</dbReference>
<name>A0A1E2USA0_9GAMM</name>
<dbReference type="PANTHER" id="PTHR38100:SF1">
    <property type="entry name" value="HIGH FREQUENCY LYSOGENIZATION PROTEIN HFLD"/>
    <property type="match status" value="1"/>
</dbReference>
<dbReference type="SUPFAM" id="SSF101322">
    <property type="entry name" value="YcfC-like"/>
    <property type="match status" value="1"/>
</dbReference>
<dbReference type="Gene3D" id="1.10.3890.10">
    <property type="entry name" value="HflD-like"/>
    <property type="match status" value="1"/>
</dbReference>
<keyword evidence="6" id="KW-1185">Reference proteome</keyword>
<proteinExistence type="inferred from homology"/>
<keyword evidence="1 4" id="KW-1003">Cell membrane</keyword>
<dbReference type="Proteomes" id="UP000094849">
    <property type="component" value="Unassembled WGS sequence"/>
</dbReference>
<evidence type="ECO:0000256" key="4">
    <source>
        <dbReference type="HAMAP-Rule" id="MF_00695"/>
    </source>
</evidence>
<evidence type="ECO:0000256" key="1">
    <source>
        <dbReference type="ARBA" id="ARBA00022475"/>
    </source>
</evidence>
<dbReference type="OrthoDB" id="9788031at2"/>
<dbReference type="NCBIfam" id="NF001246">
    <property type="entry name" value="PRK00218.1-2"/>
    <property type="match status" value="1"/>
</dbReference>
<evidence type="ECO:0000313" key="5">
    <source>
        <dbReference type="EMBL" id="ODB97609.1"/>
    </source>
</evidence>
<dbReference type="PANTHER" id="PTHR38100">
    <property type="entry name" value="HIGH FREQUENCY LYSOGENIZATION PROTEIN HFLD"/>
    <property type="match status" value="1"/>
</dbReference>
<organism evidence="5 6">
    <name type="scientific">Candidatus Thiodiazotropha endoloripes</name>
    <dbReference type="NCBI Taxonomy" id="1818881"/>
    <lineage>
        <taxon>Bacteria</taxon>
        <taxon>Pseudomonadati</taxon>
        <taxon>Pseudomonadota</taxon>
        <taxon>Gammaproteobacteria</taxon>
        <taxon>Chromatiales</taxon>
        <taxon>Sedimenticolaceae</taxon>
        <taxon>Candidatus Thiodiazotropha</taxon>
    </lineage>
</organism>
<evidence type="ECO:0000313" key="6">
    <source>
        <dbReference type="Proteomes" id="UP000094849"/>
    </source>
</evidence>
<evidence type="ECO:0000256" key="3">
    <source>
        <dbReference type="ARBA" id="ARBA00023136"/>
    </source>
</evidence>
<dbReference type="GO" id="GO:0005886">
    <property type="term" value="C:plasma membrane"/>
    <property type="evidence" value="ECO:0007669"/>
    <property type="project" value="UniProtKB-SubCell"/>
</dbReference>
<keyword evidence="2 4" id="KW-0963">Cytoplasm</keyword>
<dbReference type="EMBL" id="LVJZ01000003">
    <property type="protein sequence ID" value="ODB97609.1"/>
    <property type="molecule type" value="Genomic_DNA"/>
</dbReference>
<accession>A0A1E2USA0</accession>
<dbReference type="InterPro" id="IPR035932">
    <property type="entry name" value="HflD-like_sf"/>
</dbReference>
<keyword evidence="3 4" id="KW-0472">Membrane</keyword>
<protein>
    <recommendedName>
        <fullName evidence="4">High frequency lysogenization protein HflD homolog</fullName>
    </recommendedName>
</protein>
<dbReference type="Pfam" id="PF04356">
    <property type="entry name" value="DUF489"/>
    <property type="match status" value="1"/>
</dbReference>
<dbReference type="RefSeq" id="WP_069005648.1">
    <property type="nucleotide sequence ID" value="NZ_LVJW01000003.1"/>
</dbReference>
<dbReference type="InterPro" id="IPR007451">
    <property type="entry name" value="HflD"/>
</dbReference>
<dbReference type="AlphaFoldDB" id="A0A1E2USA0"/>
<dbReference type="STRING" id="1818881.A3196_13080"/>
<sequence length="206" mass="23120">MKFQDSDRVIALSGVFQAAGLVQQVARKGLISTERISTSINSLFQLDAKSVVDVYGSLDDIAPGVKLTYKQLSATDTRDDELTRYVLSLIQLERKLSKHRQRLDKIRAGITETAARLIHFPATHSNILGALADIYAENISTLKPRIMVSGETVYLQNSDNVNRIRALLLSGIRSAMLWRQTGGRRRQLLFSRSNYIDNCKNLLDKL</sequence>
<comment type="similarity">
    <text evidence="4">Belongs to the HflD family.</text>
</comment>
<dbReference type="HAMAP" id="MF_00695">
    <property type="entry name" value="HflD_protein"/>
    <property type="match status" value="1"/>
</dbReference>
<gene>
    <name evidence="4" type="primary">hflD</name>
    <name evidence="5" type="ORF">A3196_13080</name>
</gene>
<comment type="subcellular location">
    <subcellularLocation>
        <location evidence="4">Cytoplasm</location>
    </subcellularLocation>
    <subcellularLocation>
        <location evidence="4">Cell membrane</location>
        <topology evidence="4">Peripheral membrane protein</topology>
        <orientation evidence="4">Cytoplasmic side</orientation>
    </subcellularLocation>
</comment>
<comment type="caution">
    <text evidence="5">The sequence shown here is derived from an EMBL/GenBank/DDBJ whole genome shotgun (WGS) entry which is preliminary data.</text>
</comment>